<feature type="transmembrane region" description="Helical" evidence="6">
    <location>
        <begin position="309"/>
        <end position="332"/>
    </location>
</feature>
<dbReference type="PANTHER" id="PTHR30474">
    <property type="entry name" value="CELL CYCLE PROTEIN"/>
    <property type="match status" value="1"/>
</dbReference>
<keyword evidence="5 6" id="KW-0472">Membrane</keyword>
<keyword evidence="2 6" id="KW-0812">Transmembrane</keyword>
<feature type="transmembrane region" description="Helical" evidence="6">
    <location>
        <begin position="188"/>
        <end position="206"/>
    </location>
</feature>
<dbReference type="EMBL" id="MGJD01000009">
    <property type="protein sequence ID" value="OGN01173.1"/>
    <property type="molecule type" value="Genomic_DNA"/>
</dbReference>
<evidence type="ECO:0000256" key="6">
    <source>
        <dbReference type="SAM" id="Phobius"/>
    </source>
</evidence>
<feature type="transmembrane region" description="Helical" evidence="6">
    <location>
        <begin position="338"/>
        <end position="360"/>
    </location>
</feature>
<dbReference type="GO" id="GO:0015648">
    <property type="term" value="F:lipid-linked peptidoglycan transporter activity"/>
    <property type="evidence" value="ECO:0007669"/>
    <property type="project" value="TreeGrafter"/>
</dbReference>
<dbReference type="Pfam" id="PF01098">
    <property type="entry name" value="FTSW_RODA_SPOVE"/>
    <property type="match status" value="1"/>
</dbReference>
<evidence type="ECO:0000256" key="2">
    <source>
        <dbReference type="ARBA" id="ARBA00022692"/>
    </source>
</evidence>
<dbReference type="GO" id="GO:0005886">
    <property type="term" value="C:plasma membrane"/>
    <property type="evidence" value="ECO:0007669"/>
    <property type="project" value="TreeGrafter"/>
</dbReference>
<reference evidence="7 8" key="1">
    <citation type="journal article" date="2016" name="Nat. Commun.">
        <title>Thousands of microbial genomes shed light on interconnected biogeochemical processes in an aquifer system.</title>
        <authorList>
            <person name="Anantharaman K."/>
            <person name="Brown C.T."/>
            <person name="Hug L.A."/>
            <person name="Sharon I."/>
            <person name="Castelle C.J."/>
            <person name="Probst A.J."/>
            <person name="Thomas B.C."/>
            <person name="Singh A."/>
            <person name="Wilkins M.J."/>
            <person name="Karaoz U."/>
            <person name="Brodie E.L."/>
            <person name="Williams K.H."/>
            <person name="Hubbard S.S."/>
            <person name="Banfield J.F."/>
        </authorList>
    </citation>
    <scope>NUCLEOTIDE SEQUENCE [LARGE SCALE GENOMIC DNA]</scope>
</reference>
<sequence length="367" mass="40432">MNRTKVLRKIKLYLSEVDVTLLSSVLIICTISIINMYGVVGAHNALFSKQIVFIAIGLAVMIFFSFFNYRYLRNYSVIVIFLYLCSLVLLGLTFFSGSIRGTNSWIIFGNFTFEPAELIKLCLIILMAKYFSQKHIHIYQFKHIVASGFYFIIPVVLIINQPDLGSAIILSLIWGSLLIAAGINRKHLLILLLITAIISSGAWFMVLKPYQKARVLSFLDQGEDPLGSGYNLNQSKIAIGSGFWLGNGLGKGSQTNLGFLPESHNDFIFAAFTEQFGFIGAIVVLGLILLLVYRILMIGLMAVTNFGKLFSVGMAVFIFFHTFVSAGVNIGLMPVTGLPFPFLSSGGSNLISIMAGLGILQGIKRYG</sequence>
<proteinExistence type="predicted"/>
<dbReference type="Proteomes" id="UP000177117">
    <property type="component" value="Unassembled WGS sequence"/>
</dbReference>
<evidence type="ECO:0000313" key="8">
    <source>
        <dbReference type="Proteomes" id="UP000177117"/>
    </source>
</evidence>
<feature type="transmembrane region" description="Helical" evidence="6">
    <location>
        <begin position="139"/>
        <end position="158"/>
    </location>
</feature>
<dbReference type="GO" id="GO:0008360">
    <property type="term" value="P:regulation of cell shape"/>
    <property type="evidence" value="ECO:0007669"/>
    <property type="project" value="UniProtKB-KW"/>
</dbReference>
<dbReference type="GO" id="GO:0051301">
    <property type="term" value="P:cell division"/>
    <property type="evidence" value="ECO:0007669"/>
    <property type="project" value="InterPro"/>
</dbReference>
<organism evidence="7 8">
    <name type="scientific">Candidatus Yanofskybacteria bacterium RIFCSPHIGHO2_01_FULL_41_53</name>
    <dbReference type="NCBI Taxonomy" id="1802663"/>
    <lineage>
        <taxon>Bacteria</taxon>
        <taxon>Candidatus Yanofskyibacteriota</taxon>
    </lineage>
</organism>
<keyword evidence="3" id="KW-0133">Cell shape</keyword>
<protein>
    <recommendedName>
        <fullName evidence="9">Rod shape-determining protein RodA</fullName>
    </recommendedName>
</protein>
<feature type="transmembrane region" description="Helical" evidence="6">
    <location>
        <begin position="76"/>
        <end position="99"/>
    </location>
</feature>
<evidence type="ECO:0000256" key="3">
    <source>
        <dbReference type="ARBA" id="ARBA00022960"/>
    </source>
</evidence>
<dbReference type="AlphaFoldDB" id="A0A1F8EK53"/>
<evidence type="ECO:0000256" key="4">
    <source>
        <dbReference type="ARBA" id="ARBA00022989"/>
    </source>
</evidence>
<dbReference type="PANTHER" id="PTHR30474:SF1">
    <property type="entry name" value="PEPTIDOGLYCAN GLYCOSYLTRANSFERASE MRDB"/>
    <property type="match status" value="1"/>
</dbReference>
<evidence type="ECO:0000256" key="1">
    <source>
        <dbReference type="ARBA" id="ARBA00004141"/>
    </source>
</evidence>
<dbReference type="InterPro" id="IPR001182">
    <property type="entry name" value="FtsW/RodA"/>
</dbReference>
<feature type="transmembrane region" description="Helical" evidence="6">
    <location>
        <begin position="105"/>
        <end position="127"/>
    </location>
</feature>
<feature type="transmembrane region" description="Helical" evidence="6">
    <location>
        <begin position="276"/>
        <end position="297"/>
    </location>
</feature>
<comment type="subcellular location">
    <subcellularLocation>
        <location evidence="1">Membrane</location>
        <topology evidence="1">Multi-pass membrane protein</topology>
    </subcellularLocation>
</comment>
<evidence type="ECO:0000256" key="5">
    <source>
        <dbReference type="ARBA" id="ARBA00023136"/>
    </source>
</evidence>
<gene>
    <name evidence="7" type="ORF">A2650_05170</name>
</gene>
<accession>A0A1F8EK53</accession>
<feature type="transmembrane region" description="Helical" evidence="6">
    <location>
        <begin position="164"/>
        <end position="181"/>
    </location>
</feature>
<feature type="transmembrane region" description="Helical" evidence="6">
    <location>
        <begin position="51"/>
        <end position="69"/>
    </location>
</feature>
<comment type="caution">
    <text evidence="7">The sequence shown here is derived from an EMBL/GenBank/DDBJ whole genome shotgun (WGS) entry which is preliminary data.</text>
</comment>
<feature type="transmembrane region" description="Helical" evidence="6">
    <location>
        <begin position="21"/>
        <end position="39"/>
    </location>
</feature>
<keyword evidence="4 6" id="KW-1133">Transmembrane helix</keyword>
<name>A0A1F8EK53_9BACT</name>
<evidence type="ECO:0008006" key="9">
    <source>
        <dbReference type="Google" id="ProtNLM"/>
    </source>
</evidence>
<dbReference type="GO" id="GO:0032153">
    <property type="term" value="C:cell division site"/>
    <property type="evidence" value="ECO:0007669"/>
    <property type="project" value="TreeGrafter"/>
</dbReference>
<evidence type="ECO:0000313" key="7">
    <source>
        <dbReference type="EMBL" id="OGN01173.1"/>
    </source>
</evidence>